<proteinExistence type="predicted"/>
<feature type="transmembrane region" description="Helical" evidence="1">
    <location>
        <begin position="92"/>
        <end position="109"/>
    </location>
</feature>
<evidence type="ECO:0000313" key="3">
    <source>
        <dbReference type="Proteomes" id="UP000184612"/>
    </source>
</evidence>
<evidence type="ECO:0000313" key="2">
    <source>
        <dbReference type="EMBL" id="SHO52812.1"/>
    </source>
</evidence>
<dbReference type="Proteomes" id="UP000184612">
    <property type="component" value="Unassembled WGS sequence"/>
</dbReference>
<sequence length="147" mass="16584">MEDKSGRILMGCITGMLALVAVSILFMPYSGSRVLDGDVRFMYYTGILFWASLSTAYILIVILYVRNRGKGKKKDRRLPAVFCFFKSTKAKLYDWMFLISAAGFALCAVTDRLSQYVSCIMLAALVFAFHMHILYNCNLADNTGKEK</sequence>
<dbReference type="AlphaFoldDB" id="A0A1M7YJM3"/>
<keyword evidence="3" id="KW-1185">Reference proteome</keyword>
<evidence type="ECO:0000256" key="1">
    <source>
        <dbReference type="SAM" id="Phobius"/>
    </source>
</evidence>
<keyword evidence="1" id="KW-1133">Transmembrane helix</keyword>
<feature type="transmembrane region" description="Helical" evidence="1">
    <location>
        <begin position="115"/>
        <end position="135"/>
    </location>
</feature>
<reference evidence="2 3" key="1">
    <citation type="submission" date="2016-12" db="EMBL/GenBank/DDBJ databases">
        <authorList>
            <person name="Song W.-J."/>
            <person name="Kurnit D.M."/>
        </authorList>
    </citation>
    <scope>NUCLEOTIDE SEQUENCE [LARGE SCALE GENOMIC DNA]</scope>
    <source>
        <strain evidence="2 3">DSM 12503</strain>
    </source>
</reference>
<dbReference type="EMBL" id="FRFD01000012">
    <property type="protein sequence ID" value="SHO52812.1"/>
    <property type="molecule type" value="Genomic_DNA"/>
</dbReference>
<evidence type="ECO:0008006" key="4">
    <source>
        <dbReference type="Google" id="ProtNLM"/>
    </source>
</evidence>
<accession>A0A1M7YJM3</accession>
<dbReference type="STRING" id="1121345.SAMN02745217_03811"/>
<keyword evidence="1" id="KW-0472">Membrane</keyword>
<name>A0A1M7YJM3_9FIRM</name>
<feature type="transmembrane region" description="Helical" evidence="1">
    <location>
        <begin position="7"/>
        <end position="29"/>
    </location>
</feature>
<protein>
    <recommendedName>
        <fullName evidence="4">DUF2178 domain-containing protein</fullName>
    </recommendedName>
</protein>
<gene>
    <name evidence="2" type="ORF">SAMN02745217_03811</name>
</gene>
<dbReference type="RefSeq" id="WP_073590460.1">
    <property type="nucleotide sequence ID" value="NZ_FRFD01000012.1"/>
</dbReference>
<feature type="transmembrane region" description="Helical" evidence="1">
    <location>
        <begin position="41"/>
        <end position="65"/>
    </location>
</feature>
<keyword evidence="1" id="KW-0812">Transmembrane</keyword>
<organism evidence="2 3">
    <name type="scientific">Anaerocolumna xylanovorans DSM 12503</name>
    <dbReference type="NCBI Taxonomy" id="1121345"/>
    <lineage>
        <taxon>Bacteria</taxon>
        <taxon>Bacillati</taxon>
        <taxon>Bacillota</taxon>
        <taxon>Clostridia</taxon>
        <taxon>Lachnospirales</taxon>
        <taxon>Lachnospiraceae</taxon>
        <taxon>Anaerocolumna</taxon>
    </lineage>
</organism>